<dbReference type="EMBL" id="GBRH01234055">
    <property type="protein sequence ID" value="JAD63840.1"/>
    <property type="molecule type" value="Transcribed_RNA"/>
</dbReference>
<dbReference type="AlphaFoldDB" id="A0A0A9BRT4"/>
<evidence type="ECO:0000313" key="1">
    <source>
        <dbReference type="EMBL" id="JAD63840.1"/>
    </source>
</evidence>
<sequence length="61" mass="6324">MDICVDDPIATASELSNLSFTANITALMCSATFLTIGSKTALMNEVGMLQALEAPSIASTK</sequence>
<reference evidence="1" key="2">
    <citation type="journal article" date="2015" name="Data Brief">
        <title>Shoot transcriptome of the giant reed, Arundo donax.</title>
        <authorList>
            <person name="Barrero R.A."/>
            <person name="Guerrero F.D."/>
            <person name="Moolhuijzen P."/>
            <person name="Goolsby J.A."/>
            <person name="Tidwell J."/>
            <person name="Bellgard S.E."/>
            <person name="Bellgard M.I."/>
        </authorList>
    </citation>
    <scope>NUCLEOTIDE SEQUENCE</scope>
    <source>
        <tissue evidence="1">Shoot tissue taken approximately 20 cm above the soil surface</tissue>
    </source>
</reference>
<protein>
    <submittedName>
        <fullName evidence="1">Uncharacterized protein</fullName>
    </submittedName>
</protein>
<accession>A0A0A9BRT4</accession>
<organism evidence="1">
    <name type="scientific">Arundo donax</name>
    <name type="common">Giant reed</name>
    <name type="synonym">Donax arundinaceus</name>
    <dbReference type="NCBI Taxonomy" id="35708"/>
    <lineage>
        <taxon>Eukaryota</taxon>
        <taxon>Viridiplantae</taxon>
        <taxon>Streptophyta</taxon>
        <taxon>Embryophyta</taxon>
        <taxon>Tracheophyta</taxon>
        <taxon>Spermatophyta</taxon>
        <taxon>Magnoliopsida</taxon>
        <taxon>Liliopsida</taxon>
        <taxon>Poales</taxon>
        <taxon>Poaceae</taxon>
        <taxon>PACMAD clade</taxon>
        <taxon>Arundinoideae</taxon>
        <taxon>Arundineae</taxon>
        <taxon>Arundo</taxon>
    </lineage>
</organism>
<reference evidence="1" key="1">
    <citation type="submission" date="2014-09" db="EMBL/GenBank/DDBJ databases">
        <authorList>
            <person name="Magalhaes I.L.F."/>
            <person name="Oliveira U."/>
            <person name="Santos F.R."/>
            <person name="Vidigal T.H.D.A."/>
            <person name="Brescovit A.D."/>
            <person name="Santos A.J."/>
        </authorList>
    </citation>
    <scope>NUCLEOTIDE SEQUENCE</scope>
    <source>
        <tissue evidence="1">Shoot tissue taken approximately 20 cm above the soil surface</tissue>
    </source>
</reference>
<name>A0A0A9BRT4_ARUDO</name>
<proteinExistence type="predicted"/>